<organism evidence="2 3">
    <name type="scientific">Aureococcus anophagefferens</name>
    <name type="common">Harmful bloom alga</name>
    <dbReference type="NCBI Taxonomy" id="44056"/>
    <lineage>
        <taxon>Eukaryota</taxon>
        <taxon>Sar</taxon>
        <taxon>Stramenopiles</taxon>
        <taxon>Ochrophyta</taxon>
        <taxon>Pelagophyceae</taxon>
        <taxon>Pelagomonadales</taxon>
        <taxon>Pelagomonadaceae</taxon>
        <taxon>Aureococcus</taxon>
    </lineage>
</organism>
<gene>
    <name evidence="2" type="ORF">SO694_00076169</name>
</gene>
<sequence length="155" mass="16659">MGGGETTTNGPTGTPMYWTIPIGAVAGALVVLAFERLTKQMTRSPRDALSNDNKLLEPEVEASLAAAVDGPRNVFEFWSGGLLFARRSREHLARSYEILSIVNALMLSVCVTFYTAADPDTLFGLVCCIANCALWMATLSSAFFYVVVNSRAGQG</sequence>
<evidence type="ECO:0000256" key="1">
    <source>
        <dbReference type="SAM" id="Phobius"/>
    </source>
</evidence>
<feature type="transmembrane region" description="Helical" evidence="1">
    <location>
        <begin position="122"/>
        <end position="148"/>
    </location>
</feature>
<protein>
    <submittedName>
        <fullName evidence="2">Uncharacterized protein</fullName>
    </submittedName>
</protein>
<keyword evidence="3" id="KW-1185">Reference proteome</keyword>
<proteinExistence type="predicted"/>
<evidence type="ECO:0000313" key="2">
    <source>
        <dbReference type="EMBL" id="KAK7231103.1"/>
    </source>
</evidence>
<keyword evidence="1" id="KW-0812">Transmembrane</keyword>
<comment type="caution">
    <text evidence="2">The sequence shown here is derived from an EMBL/GenBank/DDBJ whole genome shotgun (WGS) entry which is preliminary data.</text>
</comment>
<evidence type="ECO:0000313" key="3">
    <source>
        <dbReference type="Proteomes" id="UP001363151"/>
    </source>
</evidence>
<name>A0ABR1FI13_AURAN</name>
<dbReference type="EMBL" id="JBBJCI010000420">
    <property type="protein sequence ID" value="KAK7231103.1"/>
    <property type="molecule type" value="Genomic_DNA"/>
</dbReference>
<dbReference type="Proteomes" id="UP001363151">
    <property type="component" value="Unassembled WGS sequence"/>
</dbReference>
<keyword evidence="1" id="KW-1133">Transmembrane helix</keyword>
<accession>A0ABR1FI13</accession>
<keyword evidence="1" id="KW-0472">Membrane</keyword>
<feature type="transmembrane region" description="Helical" evidence="1">
    <location>
        <begin position="16"/>
        <end position="34"/>
    </location>
</feature>
<feature type="transmembrane region" description="Helical" evidence="1">
    <location>
        <begin position="96"/>
        <end position="116"/>
    </location>
</feature>
<reference evidence="2 3" key="1">
    <citation type="submission" date="2024-03" db="EMBL/GenBank/DDBJ databases">
        <title>Aureococcus anophagefferens CCMP1851 and Kratosvirus quantuckense: Draft genome of a second virus-susceptible host strain in the model system.</title>
        <authorList>
            <person name="Chase E."/>
            <person name="Truchon A.R."/>
            <person name="Schepens W."/>
            <person name="Wilhelm S.W."/>
        </authorList>
    </citation>
    <scope>NUCLEOTIDE SEQUENCE [LARGE SCALE GENOMIC DNA]</scope>
    <source>
        <strain evidence="2 3">CCMP1851</strain>
    </source>
</reference>